<reference evidence="1 2" key="1">
    <citation type="journal article" date="2019" name="Sci. Rep.">
        <title>Orb-weaving spider Araneus ventricosus genome elucidates the spidroin gene catalogue.</title>
        <authorList>
            <person name="Kono N."/>
            <person name="Nakamura H."/>
            <person name="Ohtoshi R."/>
            <person name="Moran D.A.P."/>
            <person name="Shinohara A."/>
            <person name="Yoshida Y."/>
            <person name="Fujiwara M."/>
            <person name="Mori M."/>
            <person name="Tomita M."/>
            <person name="Arakawa K."/>
        </authorList>
    </citation>
    <scope>NUCLEOTIDE SEQUENCE [LARGE SCALE GENOMIC DNA]</scope>
</reference>
<keyword evidence="2" id="KW-1185">Reference proteome</keyword>
<accession>A0A4Y2HEY9</accession>
<dbReference type="AlphaFoldDB" id="A0A4Y2HEY9"/>
<comment type="caution">
    <text evidence="1">The sequence shown here is derived from an EMBL/GenBank/DDBJ whole genome shotgun (WGS) entry which is preliminary data.</text>
</comment>
<organism evidence="1 2">
    <name type="scientific">Araneus ventricosus</name>
    <name type="common">Orbweaver spider</name>
    <name type="synonym">Epeira ventricosa</name>
    <dbReference type="NCBI Taxonomy" id="182803"/>
    <lineage>
        <taxon>Eukaryota</taxon>
        <taxon>Metazoa</taxon>
        <taxon>Ecdysozoa</taxon>
        <taxon>Arthropoda</taxon>
        <taxon>Chelicerata</taxon>
        <taxon>Arachnida</taxon>
        <taxon>Araneae</taxon>
        <taxon>Araneomorphae</taxon>
        <taxon>Entelegynae</taxon>
        <taxon>Araneoidea</taxon>
        <taxon>Araneidae</taxon>
        <taxon>Araneus</taxon>
    </lineage>
</organism>
<protein>
    <submittedName>
        <fullName evidence="1">Uncharacterized protein</fullName>
    </submittedName>
</protein>
<proteinExistence type="predicted"/>
<evidence type="ECO:0000313" key="2">
    <source>
        <dbReference type="Proteomes" id="UP000499080"/>
    </source>
</evidence>
<evidence type="ECO:0000313" key="1">
    <source>
        <dbReference type="EMBL" id="GBM63841.1"/>
    </source>
</evidence>
<gene>
    <name evidence="1" type="ORF">AVEN_193640_1</name>
</gene>
<sequence length="98" mass="11496">MRVVPETGTCERFVCTEISNFLQKGQKSKRFDWKVISGKIYVYKIANISNDPETGKFWLLYVRSNKETKTLTHFTVGPDEVILKDEQELIFWFKTVSI</sequence>
<name>A0A4Y2HEY9_ARAVE</name>
<dbReference type="EMBL" id="BGPR01001892">
    <property type="protein sequence ID" value="GBM63841.1"/>
    <property type="molecule type" value="Genomic_DNA"/>
</dbReference>
<dbReference type="Gene3D" id="2.170.130.30">
    <property type="match status" value="1"/>
</dbReference>
<dbReference type="Proteomes" id="UP000499080">
    <property type="component" value="Unassembled WGS sequence"/>
</dbReference>